<reference evidence="1 2" key="1">
    <citation type="submission" date="2020-08" db="EMBL/GenBank/DDBJ databases">
        <title>Genomic Encyclopedia of Type Strains, Phase IV (KMG-IV): sequencing the most valuable type-strain genomes for metagenomic binning, comparative biology and taxonomic classification.</title>
        <authorList>
            <person name="Goeker M."/>
        </authorList>
    </citation>
    <scope>NUCLEOTIDE SEQUENCE [LARGE SCALE GENOMIC DNA]</scope>
    <source>
        <strain evidence="1 2">DSM 27939</strain>
    </source>
</reference>
<proteinExistence type="predicted"/>
<sequence length="264" mass="27328">MIYKSNHQAPAQTAAPQVQDAMIYQASAKTTTTGGNSLVYRGQGSQGTETTAAPAVTGETVAQAAGTTPAFGQAVDPDAPRFAPTSVIAGKLFTSIRAAAGMDVPVVVLSQDGNWVGSATYNTRLGRVDMRFTSFVLSKNSKVYPVFAMAYQRAANGTLSEGVGANVHPIAPTLALDLARAGLNGLHAYNQALQNAGTTNYSGALVTTTQQPPELVQVLRGEVGRVFALPEGNQSIQIVADIDAGTGVQLVYGVGSDQQEFGPP</sequence>
<accession>A0A7W8NHI3</accession>
<dbReference type="EMBL" id="JACHFL010000024">
    <property type="protein sequence ID" value="MBB5365910.1"/>
    <property type="molecule type" value="Genomic_DNA"/>
</dbReference>
<comment type="caution">
    <text evidence="1">The sequence shown here is derived from an EMBL/GenBank/DDBJ whole genome shotgun (WGS) entry which is preliminary data.</text>
</comment>
<dbReference type="RefSeq" id="WP_184137790.1">
    <property type="nucleotide sequence ID" value="NZ_JACHFL010000024.1"/>
</dbReference>
<evidence type="ECO:0000313" key="1">
    <source>
        <dbReference type="EMBL" id="MBB5365910.1"/>
    </source>
</evidence>
<dbReference type="AlphaFoldDB" id="A0A7W8NHI3"/>
<name>A0A7W8NHI3_9DEIO</name>
<gene>
    <name evidence="1" type="ORF">HNQ08_005036</name>
</gene>
<dbReference type="Proteomes" id="UP000552709">
    <property type="component" value="Unassembled WGS sequence"/>
</dbReference>
<protein>
    <submittedName>
        <fullName evidence="1">Uncharacterized protein</fullName>
    </submittedName>
</protein>
<evidence type="ECO:0000313" key="2">
    <source>
        <dbReference type="Proteomes" id="UP000552709"/>
    </source>
</evidence>
<organism evidence="1 2">
    <name type="scientific">Deinococcus humi</name>
    <dbReference type="NCBI Taxonomy" id="662880"/>
    <lineage>
        <taxon>Bacteria</taxon>
        <taxon>Thermotogati</taxon>
        <taxon>Deinococcota</taxon>
        <taxon>Deinococci</taxon>
        <taxon>Deinococcales</taxon>
        <taxon>Deinococcaceae</taxon>
        <taxon>Deinococcus</taxon>
    </lineage>
</organism>
<keyword evidence="2" id="KW-1185">Reference proteome</keyword>